<evidence type="ECO:0000313" key="1">
    <source>
        <dbReference type="EMBL" id="MDZ5492131.1"/>
    </source>
</evidence>
<dbReference type="RefSeq" id="WP_322441967.1">
    <property type="nucleotide sequence ID" value="NZ_JAXOTQ010000028.1"/>
</dbReference>
<organism evidence="1 2">
    <name type="scientific">Micromonospora sicca</name>
    <dbReference type="NCBI Taxonomy" id="2202420"/>
    <lineage>
        <taxon>Bacteria</taxon>
        <taxon>Bacillati</taxon>
        <taxon>Actinomycetota</taxon>
        <taxon>Actinomycetes</taxon>
        <taxon>Micromonosporales</taxon>
        <taxon>Micromonosporaceae</taxon>
        <taxon>Micromonospora</taxon>
    </lineage>
</organism>
<keyword evidence="2" id="KW-1185">Reference proteome</keyword>
<proteinExistence type="predicted"/>
<gene>
    <name evidence="1" type="ORF">U2F25_22125</name>
</gene>
<evidence type="ECO:0000313" key="2">
    <source>
        <dbReference type="Proteomes" id="UP001290101"/>
    </source>
</evidence>
<sequence>MTAGDAIANSAEELFEAAARAERPTATAVARAARELTEHTPPKFLVGVSTVLRQAAQFAKGAEQAAHDFRYAYWRKTLHPDSWISDLLLAKKAKALRDVLREAANKAEKPLGDQIRQEIVNIETAMKWLPARGTPGFNPAPVTKLGKLEAGLNSGALHGDPAFDPLRRALARWQDAASGFDQAELTAAKDDLCAKLGMLSTKKSSTSALGRSSEYVKAVQQATKALSKQLPDQDALGMLARLGDAVAELLRKQRAAGIRGRTLYWRHLAPAIEASPNAWGRLGRKLASLEAVNAADEEAVKGLVLRIRAALAEAVGTASPAYQAAMGRGLRRAESLAATLNTAAIREGAQPAWRAVKPQAALFAPGVSGKVGKLFVDDAVLVVNEAVSPPRAFVLFVGQVKAGDASSRNAIAQLIEDQTRLFQGSLTIAGREFAMVPPTDLAWVQRAFVGTTRPSGASNLTGLVEHIDAPLDATALDDLALAWLRKAGKVL</sequence>
<dbReference type="Proteomes" id="UP001290101">
    <property type="component" value="Unassembled WGS sequence"/>
</dbReference>
<dbReference type="EMBL" id="JAXOTQ010000028">
    <property type="protein sequence ID" value="MDZ5492131.1"/>
    <property type="molecule type" value="Genomic_DNA"/>
</dbReference>
<name>A0ABU5JHU1_9ACTN</name>
<accession>A0ABU5JHU1</accession>
<protein>
    <submittedName>
        <fullName evidence="1">Uncharacterized protein</fullName>
    </submittedName>
</protein>
<comment type="caution">
    <text evidence="1">The sequence shown here is derived from an EMBL/GenBank/DDBJ whole genome shotgun (WGS) entry which is preliminary data.</text>
</comment>
<reference evidence="1 2" key="1">
    <citation type="submission" date="2023-12" db="EMBL/GenBank/DDBJ databases">
        <title>Micromonospora sp. nov., isolated from Atacama Desert.</title>
        <authorList>
            <person name="Carro L."/>
            <person name="Golinska P."/>
            <person name="Klenk H.-P."/>
            <person name="Goodfellow M."/>
        </authorList>
    </citation>
    <scope>NUCLEOTIDE SEQUENCE [LARGE SCALE GENOMIC DNA]</scope>
    <source>
        <strain evidence="1 2">4G53</strain>
    </source>
</reference>